<keyword evidence="1" id="KW-0732">Signal</keyword>
<organism evidence="2 3">
    <name type="scientific">Puccinia graminis f. sp. tritici</name>
    <dbReference type="NCBI Taxonomy" id="56615"/>
    <lineage>
        <taxon>Eukaryota</taxon>
        <taxon>Fungi</taxon>
        <taxon>Dikarya</taxon>
        <taxon>Basidiomycota</taxon>
        <taxon>Pucciniomycotina</taxon>
        <taxon>Pucciniomycetes</taxon>
        <taxon>Pucciniales</taxon>
        <taxon>Pucciniaceae</taxon>
        <taxon>Puccinia</taxon>
    </lineage>
</organism>
<gene>
    <name evidence="2" type="ORF">PGTUg99_010603</name>
</gene>
<accession>A0A5B0R7Q1</accession>
<name>A0A5B0R7Q1_PUCGR</name>
<dbReference type="EMBL" id="VDEP01000238">
    <property type="protein sequence ID" value="KAA1121338.1"/>
    <property type="molecule type" value="Genomic_DNA"/>
</dbReference>
<reference evidence="2 3" key="1">
    <citation type="submission" date="2019-05" db="EMBL/GenBank/DDBJ databases">
        <title>Emergence of the Ug99 lineage of the wheat stem rust pathogen through somatic hybridization.</title>
        <authorList>
            <person name="Li F."/>
            <person name="Upadhyaya N.M."/>
            <person name="Sperschneider J."/>
            <person name="Matny O."/>
            <person name="Nguyen-Phuc H."/>
            <person name="Mago R."/>
            <person name="Raley C."/>
            <person name="Miller M.E."/>
            <person name="Silverstein K.A.T."/>
            <person name="Henningsen E."/>
            <person name="Hirsch C.D."/>
            <person name="Visser B."/>
            <person name="Pretorius Z.A."/>
            <person name="Steffenson B.J."/>
            <person name="Schwessinger B."/>
            <person name="Dodds P.N."/>
            <person name="Figueroa M."/>
        </authorList>
    </citation>
    <scope>NUCLEOTIDE SEQUENCE [LARGE SCALE GENOMIC DNA]</scope>
    <source>
        <strain evidence="2 3">Ug99</strain>
    </source>
</reference>
<protein>
    <submittedName>
        <fullName evidence="2">Uncharacterized protein</fullName>
    </submittedName>
</protein>
<evidence type="ECO:0000313" key="3">
    <source>
        <dbReference type="Proteomes" id="UP000325313"/>
    </source>
</evidence>
<evidence type="ECO:0000256" key="1">
    <source>
        <dbReference type="SAM" id="SignalP"/>
    </source>
</evidence>
<proteinExistence type="predicted"/>
<dbReference type="AlphaFoldDB" id="A0A5B0R7Q1"/>
<dbReference type="Proteomes" id="UP000325313">
    <property type="component" value="Unassembled WGS sequence"/>
</dbReference>
<evidence type="ECO:0000313" key="2">
    <source>
        <dbReference type="EMBL" id="KAA1121338.1"/>
    </source>
</evidence>
<comment type="caution">
    <text evidence="2">The sequence shown here is derived from an EMBL/GenBank/DDBJ whole genome shotgun (WGS) entry which is preliminary data.</text>
</comment>
<feature type="chain" id="PRO_5022728878" evidence="1">
    <location>
        <begin position="22"/>
        <end position="142"/>
    </location>
</feature>
<sequence length="142" mass="15765">MQRFTLLKLLALFFISSHVDCGTYKCPVPNDLTTGDGQQRAFGYCARPVTSADKNTEMERIRLQGRDFFLTQAANFPAQPGVFSCDGRKVGKNVMKPATIRLCSYATTMNPQNPVRPFESQINLPNADPHAKTLYTTLTTGN</sequence>
<feature type="signal peptide" evidence="1">
    <location>
        <begin position="1"/>
        <end position="21"/>
    </location>
</feature>